<dbReference type="PANTHER" id="PTHR22946">
    <property type="entry name" value="DIENELACTONE HYDROLASE DOMAIN-CONTAINING PROTEIN-RELATED"/>
    <property type="match status" value="1"/>
</dbReference>
<dbReference type="PANTHER" id="PTHR22946:SF12">
    <property type="entry name" value="CONIDIAL PIGMENT BIOSYNTHESIS PROTEIN AYG1 (AFU_ORTHOLOGUE AFUA_2G17550)"/>
    <property type="match status" value="1"/>
</dbReference>
<dbReference type="AlphaFoldDB" id="I4EI43"/>
<evidence type="ECO:0000313" key="3">
    <source>
        <dbReference type="EMBL" id="CCF84355.1"/>
    </source>
</evidence>
<protein>
    <recommendedName>
        <fullName evidence="2">AB hydrolase-1 domain-containing protein</fullName>
    </recommendedName>
</protein>
<comment type="caution">
    <text evidence="3">The sequence shown here is derived from an EMBL/GenBank/DDBJ whole genome shotgun (WGS) entry which is preliminary data.</text>
</comment>
<evidence type="ECO:0000313" key="4">
    <source>
        <dbReference type="Proteomes" id="UP000004221"/>
    </source>
</evidence>
<dbReference type="InterPro" id="IPR029058">
    <property type="entry name" value="AB_hydrolase_fold"/>
</dbReference>
<evidence type="ECO:0000259" key="2">
    <source>
        <dbReference type="Pfam" id="PF12697"/>
    </source>
</evidence>
<gene>
    <name evidence="3" type="ORF">NITHO_3330009</name>
</gene>
<dbReference type="InterPro" id="IPR000073">
    <property type="entry name" value="AB_hydrolase_1"/>
</dbReference>
<name>I4EI43_9BACT</name>
<comment type="similarity">
    <text evidence="1">Belongs to the AB hydrolase superfamily. FUS2 hydrolase family.</text>
</comment>
<sequence>MTGAGQWVNWEFSVKLVFDNPSFDAQLLRTISYTAFDGADISECIETARRIKEGDRESWYAEWLKTADRVRQGAEESLKGGHRVSAHHAYLRASNYYRTAEFFVNASAEDPRSLKTWQSSHDCFIQAAALAEPTFEVIQIPYESMTLPGYFFRVDDSAKPRPTIITMTGLDGYAEETYFSVAHAGLRRGYNCLAFDGPGQGGVLRQDGIPFRPDWEAVVTPVLDYVLTRSDVDPKRITIIGRSFGGYLAPRAASAEHRLAACIADPGEFDLFEMALSRMPQELRDQIIRDDPAVDAIFAGMMRDDAARFFFTSRMRAFGAKSLRELFQMWRKYTLKGRAGRITCPALVCDNADDPAASQARRLYDALTSPKGYIRFTGEEAAGGHCEGGAQVLFSRRIYDWLDDTLGIIQAPEVETVISEIWKSTVNPEAGSTGISGDH</sequence>
<dbReference type="Pfam" id="PF12697">
    <property type="entry name" value="Abhydrolase_6"/>
    <property type="match status" value="1"/>
</dbReference>
<organism evidence="3 4">
    <name type="scientific">Nitrolancea hollandica Lb</name>
    <dbReference type="NCBI Taxonomy" id="1129897"/>
    <lineage>
        <taxon>Bacteria</taxon>
        <taxon>Pseudomonadati</taxon>
        <taxon>Thermomicrobiota</taxon>
        <taxon>Thermomicrobia</taxon>
        <taxon>Sphaerobacterales</taxon>
        <taxon>Sphaerobacterineae</taxon>
        <taxon>Sphaerobacteraceae</taxon>
        <taxon>Nitrolancea</taxon>
    </lineage>
</organism>
<keyword evidence="4" id="KW-1185">Reference proteome</keyword>
<dbReference type="Proteomes" id="UP000004221">
    <property type="component" value="Unassembled WGS sequence"/>
</dbReference>
<dbReference type="EMBL" id="CAGS01000261">
    <property type="protein sequence ID" value="CCF84355.1"/>
    <property type="molecule type" value="Genomic_DNA"/>
</dbReference>
<dbReference type="InterPro" id="IPR050261">
    <property type="entry name" value="FrsA_esterase"/>
</dbReference>
<dbReference type="SUPFAM" id="SSF53474">
    <property type="entry name" value="alpha/beta-Hydrolases"/>
    <property type="match status" value="1"/>
</dbReference>
<reference evidence="3 4" key="1">
    <citation type="journal article" date="2012" name="ISME J.">
        <title>Nitrification expanded: discovery, physiology and genomics of a nitrite-oxidizing bacterium from the phylum Chloroflexi.</title>
        <authorList>
            <person name="Sorokin D.Y."/>
            <person name="Lucker S."/>
            <person name="Vejmelkova D."/>
            <person name="Kostrikina N.A."/>
            <person name="Kleerebezem R."/>
            <person name="Rijpstra W.I."/>
            <person name="Damste J.S."/>
            <person name="Le Paslier D."/>
            <person name="Muyzer G."/>
            <person name="Wagner M."/>
            <person name="van Loosdrecht M.C."/>
            <person name="Daims H."/>
        </authorList>
    </citation>
    <scope>NUCLEOTIDE SEQUENCE [LARGE SCALE GENOMIC DNA]</scope>
    <source>
        <strain evidence="4">none</strain>
    </source>
</reference>
<feature type="domain" description="AB hydrolase-1" evidence="2">
    <location>
        <begin position="183"/>
        <end position="386"/>
    </location>
</feature>
<dbReference type="Gene3D" id="1.20.1440.110">
    <property type="entry name" value="acylaminoacyl peptidase"/>
    <property type="match status" value="1"/>
</dbReference>
<evidence type="ECO:0000256" key="1">
    <source>
        <dbReference type="ARBA" id="ARBA00038115"/>
    </source>
</evidence>
<accession>I4EI43</accession>
<proteinExistence type="inferred from homology"/>
<dbReference type="Gene3D" id="3.40.50.1820">
    <property type="entry name" value="alpha/beta hydrolase"/>
    <property type="match status" value="1"/>
</dbReference>